<proteinExistence type="predicted"/>
<dbReference type="EMBL" id="LWID01000001">
    <property type="protein sequence ID" value="MDG6895314.1"/>
    <property type="molecule type" value="Genomic_DNA"/>
</dbReference>
<keyword evidence="2" id="KW-1185">Reference proteome</keyword>
<reference evidence="1" key="1">
    <citation type="submission" date="2016-03" db="EMBL/GenBank/DDBJ databases">
        <title>Co-evolution between Pasteurellaceae and their hosts.</title>
        <authorList>
            <person name="Hansen M.J."/>
            <person name="Bojesen A.M."/>
            <person name="Planet P."/>
        </authorList>
    </citation>
    <scope>NUCLEOTIDE SEQUENCE</scope>
    <source>
        <strain evidence="1">146/S8/89</strain>
    </source>
</reference>
<dbReference type="AlphaFoldDB" id="A0A9X4PCV9"/>
<sequence>MDFDYKIKWIESAEEELLKKAEFIFEQSKNKDIALKFINDIKENALKRLTLIAHSFNDKEIKFYTLLNGHRVKFFVEHNQKTIYIIDFIAKGRNCH</sequence>
<evidence type="ECO:0000313" key="2">
    <source>
        <dbReference type="Proteomes" id="UP001155500"/>
    </source>
</evidence>
<dbReference type="RefSeq" id="WP_279572727.1">
    <property type="nucleotide sequence ID" value="NZ_LWID01000001.1"/>
</dbReference>
<accession>A0A9X4PCV9</accession>
<organism evidence="1 2">
    <name type="scientific">Volucribacter amazonae</name>
    <dbReference type="NCBI Taxonomy" id="256731"/>
    <lineage>
        <taxon>Bacteria</taxon>
        <taxon>Pseudomonadati</taxon>
        <taxon>Pseudomonadota</taxon>
        <taxon>Gammaproteobacteria</taxon>
        <taxon>Pasteurellales</taxon>
        <taxon>Pasteurellaceae</taxon>
        <taxon>Volucribacter</taxon>
    </lineage>
</organism>
<protein>
    <submittedName>
        <fullName evidence="1">Uncharacterized protein</fullName>
    </submittedName>
</protein>
<gene>
    <name evidence="1" type="ORF">A6A20_06700</name>
</gene>
<dbReference type="Proteomes" id="UP001155500">
    <property type="component" value="Unassembled WGS sequence"/>
</dbReference>
<evidence type="ECO:0000313" key="1">
    <source>
        <dbReference type="EMBL" id="MDG6895314.1"/>
    </source>
</evidence>
<comment type="caution">
    <text evidence="1">The sequence shown here is derived from an EMBL/GenBank/DDBJ whole genome shotgun (WGS) entry which is preliminary data.</text>
</comment>
<name>A0A9X4PCV9_9PAST</name>